<gene>
    <name evidence="7" type="ORF">Tco_0629714</name>
</gene>
<sequence>MVPFISGYARFPHSGIFIVTSSIWGSIDREVDVLKSQGVDLISHCKRRIGTNKVCSVASKFQDSIVSSFRRQVRGGAENSQFAQLQELVGPTILSNSADRWRIMLRGGPKFSVVLIINVLAWKVSLDRLPTRLNLISRGVTVSSSSCPVCDSAPEDLSHLLFSCSMASDVYRLVCRWWNIGCPSIGSYSDWLSMVLFLIRNQLLFADKKPRKDTFFDDIVALSFLWYEKKIKFVEQPTGPALDPETANPNSIDKYYETINLEQEVACLMLSIKAFHACKQEEGQSVSSYLLKMKSYLDTLERIGYVMPNELGVSLILNSLNKDYDQFVQNYNMHSIGKTIAELHAMLKLHEKGIPKKAETLVVVAIWEGKIQKEKKKPRGQREVGHWRRNCPSYQAELKKRKNASMASTSGIFTIELYAFPNKTWVYDTSCGTHICNTLQGLRESRKLKHGALSLYMGNGMRATIEAIRSFDLIIPSGLIIVLDNCHFVPSVTMGVVSISHLVNNDMHNLYPNVSSMFNVSNKRSKHTLDSSYLWHCRLGYINKKHIDKLQYDGILQPTHNELLEKCKSCIYGKMARKPFSHQVEGAKDLVGLIHTDVCGPFRTMSREGASYFITFIDDFSHYGYVYLMKHKHEVFETFKLTPPYTPQHNGVSERRNRTLLDMVRSTMNLTTRLKSFWGYALESTARILNMVPTKKALVKRDAPDKLDPRSIKCIFVGYPKEIMDYYFYYPLENKIFVARNVEFFENILMVQEASGSHGLLESIPIHRSARIPQAPDKYSFYVDVKEYELGDLNEPPNYKAALSDPEFDKWLEAMNTEKQSMKDNQVWGLVDLPPNGRTVGSKWLFKKKTDMDGNQMDVKTAFLNGHQSKDVYMVQPEGFVDPKHPNKVCKLQRSIYGLKQASRSWNKRFDVEIKKIDFTQNPNESCVYLKSSGSNVAFLILYVDDILLMGNNVTMLQEVKSWLCKCFSMKYLGEAAYILGIKIIRNRSKWLIALSQSAYLEKILKRFWMENSKKGYTPMIEKPDYKKSQGAKTPSEVKRMQRVLYDSAIGLITYAVRSILKYLRNTKDIVLVYGAKPEAELKVSCHADATVDWKSVKQSTTAMSSTEAEYIVAAKASMEAVWMRKFIDGLGGVMLSIKRPMEMLCDNEPAIAIANDPGILKGARHFQRKYHYIREVIQECEIIPKKFHIYDNVADPFTKPMSYDKHYEHGMAIGIVPAQSLM</sequence>
<evidence type="ECO:0000256" key="1">
    <source>
        <dbReference type="ARBA" id="ARBA00022723"/>
    </source>
</evidence>
<dbReference type="Proteomes" id="UP001151760">
    <property type="component" value="Unassembled WGS sequence"/>
</dbReference>
<dbReference type="SUPFAM" id="SSF53098">
    <property type="entry name" value="Ribonuclease H-like"/>
    <property type="match status" value="1"/>
</dbReference>
<keyword evidence="8" id="KW-1185">Reference proteome</keyword>
<keyword evidence="1" id="KW-0479">Metal-binding</keyword>
<organism evidence="7 8">
    <name type="scientific">Tanacetum coccineum</name>
    <dbReference type="NCBI Taxonomy" id="301880"/>
    <lineage>
        <taxon>Eukaryota</taxon>
        <taxon>Viridiplantae</taxon>
        <taxon>Streptophyta</taxon>
        <taxon>Embryophyta</taxon>
        <taxon>Tracheophyta</taxon>
        <taxon>Spermatophyta</taxon>
        <taxon>Magnoliopsida</taxon>
        <taxon>eudicotyledons</taxon>
        <taxon>Gunneridae</taxon>
        <taxon>Pentapetalae</taxon>
        <taxon>asterids</taxon>
        <taxon>campanulids</taxon>
        <taxon>Asterales</taxon>
        <taxon>Asteraceae</taxon>
        <taxon>Asteroideae</taxon>
        <taxon>Anthemideae</taxon>
        <taxon>Anthemidinae</taxon>
        <taxon>Tanacetum</taxon>
    </lineage>
</organism>
<reference evidence="7" key="1">
    <citation type="journal article" date="2022" name="Int. J. Mol. Sci.">
        <title>Draft Genome of Tanacetum Coccineum: Genomic Comparison of Closely Related Tanacetum-Family Plants.</title>
        <authorList>
            <person name="Yamashiro T."/>
            <person name="Shiraishi A."/>
            <person name="Nakayama K."/>
            <person name="Satake H."/>
        </authorList>
    </citation>
    <scope>NUCLEOTIDE SEQUENCE</scope>
</reference>
<dbReference type="InterPro" id="IPR036397">
    <property type="entry name" value="RNaseH_sf"/>
</dbReference>
<dbReference type="InterPro" id="IPR039537">
    <property type="entry name" value="Retrotran_Ty1/copia-like"/>
</dbReference>
<accession>A0ABQ4WU08</accession>
<dbReference type="Pfam" id="PF13966">
    <property type="entry name" value="zf-RVT"/>
    <property type="match status" value="1"/>
</dbReference>
<evidence type="ECO:0000313" key="8">
    <source>
        <dbReference type="Proteomes" id="UP001151760"/>
    </source>
</evidence>
<dbReference type="InterPro" id="IPR013103">
    <property type="entry name" value="RVT_2"/>
</dbReference>
<evidence type="ECO:0000313" key="7">
    <source>
        <dbReference type="EMBL" id="GJS56352.1"/>
    </source>
</evidence>
<evidence type="ECO:0000256" key="2">
    <source>
        <dbReference type="ARBA" id="ARBA00022801"/>
    </source>
</evidence>
<keyword evidence="2" id="KW-0378">Hydrolase</keyword>
<dbReference type="InterPro" id="IPR043502">
    <property type="entry name" value="DNA/RNA_pol_sf"/>
</dbReference>
<evidence type="ECO:0000259" key="5">
    <source>
        <dbReference type="Pfam" id="PF13976"/>
    </source>
</evidence>
<evidence type="ECO:0000259" key="6">
    <source>
        <dbReference type="Pfam" id="PF25597"/>
    </source>
</evidence>
<dbReference type="Pfam" id="PF14223">
    <property type="entry name" value="Retrotran_gag_2"/>
    <property type="match status" value="1"/>
</dbReference>
<dbReference type="EMBL" id="BQNB010008930">
    <property type="protein sequence ID" value="GJS56352.1"/>
    <property type="molecule type" value="Genomic_DNA"/>
</dbReference>
<dbReference type="Gene3D" id="3.30.420.10">
    <property type="entry name" value="Ribonuclease H-like superfamily/Ribonuclease H"/>
    <property type="match status" value="2"/>
</dbReference>
<protein>
    <submittedName>
        <fullName evidence="7">Retrotransposon protein, putative, ty1-copia subclass</fullName>
    </submittedName>
</protein>
<feature type="domain" description="Reverse transcriptase zinc-binding" evidence="4">
    <location>
        <begin position="117"/>
        <end position="170"/>
    </location>
</feature>
<dbReference type="InterPro" id="IPR057670">
    <property type="entry name" value="SH3_retrovirus"/>
</dbReference>
<feature type="domain" description="GAG-pre-integrase" evidence="5">
    <location>
        <begin position="525"/>
        <end position="575"/>
    </location>
</feature>
<dbReference type="InterPro" id="IPR025724">
    <property type="entry name" value="GAG-pre-integrase_dom"/>
</dbReference>
<dbReference type="SUPFAM" id="SSF56672">
    <property type="entry name" value="DNA/RNA polymerases"/>
    <property type="match status" value="1"/>
</dbReference>
<evidence type="ECO:0000259" key="4">
    <source>
        <dbReference type="Pfam" id="PF13966"/>
    </source>
</evidence>
<comment type="caution">
    <text evidence="7">The sequence shown here is derived from an EMBL/GenBank/DDBJ whole genome shotgun (WGS) entry which is preliminary data.</text>
</comment>
<evidence type="ECO:0000259" key="3">
    <source>
        <dbReference type="Pfam" id="PF07727"/>
    </source>
</evidence>
<feature type="domain" description="Reverse transcriptase Ty1/copia-type" evidence="3">
    <location>
        <begin position="856"/>
        <end position="1021"/>
    </location>
</feature>
<dbReference type="InterPro" id="IPR012337">
    <property type="entry name" value="RNaseH-like_sf"/>
</dbReference>
<dbReference type="Pfam" id="PF07727">
    <property type="entry name" value="RVT_2"/>
    <property type="match status" value="1"/>
</dbReference>
<dbReference type="PANTHER" id="PTHR42648:SF27">
    <property type="entry name" value="RNA-DIRECTED DNA POLYMERASE"/>
    <property type="match status" value="1"/>
</dbReference>
<reference evidence="7" key="2">
    <citation type="submission" date="2022-01" db="EMBL/GenBank/DDBJ databases">
        <authorList>
            <person name="Yamashiro T."/>
            <person name="Shiraishi A."/>
            <person name="Satake H."/>
            <person name="Nakayama K."/>
        </authorList>
    </citation>
    <scope>NUCLEOTIDE SEQUENCE</scope>
</reference>
<dbReference type="Pfam" id="PF25597">
    <property type="entry name" value="SH3_retrovirus"/>
    <property type="match status" value="1"/>
</dbReference>
<dbReference type="PANTHER" id="PTHR42648">
    <property type="entry name" value="TRANSPOSASE, PUTATIVE-RELATED"/>
    <property type="match status" value="1"/>
</dbReference>
<proteinExistence type="predicted"/>
<dbReference type="InterPro" id="IPR026960">
    <property type="entry name" value="RVT-Znf"/>
</dbReference>
<dbReference type="CDD" id="cd09272">
    <property type="entry name" value="RNase_HI_RT_Ty1"/>
    <property type="match status" value="1"/>
</dbReference>
<dbReference type="Pfam" id="PF13976">
    <property type="entry name" value="gag_pre-integrs"/>
    <property type="match status" value="1"/>
</dbReference>
<feature type="domain" description="Retroviral polymerase SH3-like" evidence="6">
    <location>
        <begin position="698"/>
        <end position="747"/>
    </location>
</feature>
<name>A0ABQ4WU08_9ASTR</name>